<sequence>MSQNTEQMVREYRMKRKVLKENVNISNINTEDNLTEVEKYENKTLIGKLKNISSVRSEWDDVASPLNSPHPKKRSKSENVQVQFSTEKNIEIDPVPIKKDIEFVPKSILKKVEKIKNLNEVHSNITPTVDFSKPIKHKTPINSTISFGNLKEIPGVQVVRRDNNCKEYDTINIEPTNTPVSSRMQLWERKIEISKNIEDNEKISNEFLENLKKRNKSVEEDKYKSSPADTEISKFDIPENRFMYDSFNSNTDLETVYAESKSNQPLYSTKLDSPTSLTSFSNCSPSVVHYEKNDHYMTNQMDDVSLSLTSDSSTFETPVKMNQCGVNASDIHYVEPVHLDFDLDVKKEQSPERNTKTVITVNEKENQIKEIRKLIEMENSKIRQTIQAMQLSSKGSSFHGSEHQVEATYLMFIATIKRALLSEKLEKIYRSDVITKLDENCASATLTIKNILLPLQRTDIRSDREYFVCMIRNDYLLSYTKCRSVCPDDTFLKFSDEIVVKNLMNNFKLQLEIYCISSHSKKNSQNHSKSKLITPIKIMQGLQRNKSNHNSEENFSLICTIPIGINSLAIRRFKLEEERLVLMSYIFGSLKKDQHYVLSPINMNITIQMDDAIYHVLCNLTIFDKIFENGYEKPSWIRKRALLMNNYLVLFDRTTSDEECKIDSLESKIMIDMRDCIDDNVGLYEPTYRPCSFSISTIDVHGVKKVYILAADDYGHRNYWLKNINICLKNLRAWNIDAKRPNTIV</sequence>
<dbReference type="Pfam" id="PF08174">
    <property type="entry name" value="Anillin"/>
    <property type="match status" value="1"/>
</dbReference>
<evidence type="ECO:0000313" key="4">
    <source>
        <dbReference type="EMBL" id="OAF70835.1"/>
    </source>
</evidence>
<dbReference type="PANTHER" id="PTHR21538">
    <property type="entry name" value="ANILLIN/RHOTEKIN RTKN"/>
    <property type="match status" value="1"/>
</dbReference>
<dbReference type="GO" id="GO:0005826">
    <property type="term" value="C:actomyosin contractile ring"/>
    <property type="evidence" value="ECO:0007669"/>
    <property type="project" value="TreeGrafter"/>
</dbReference>
<evidence type="ECO:0000256" key="1">
    <source>
        <dbReference type="SAM" id="MobiDB-lite"/>
    </source>
</evidence>
<dbReference type="InterPro" id="IPR012966">
    <property type="entry name" value="AHD"/>
</dbReference>
<dbReference type="Proteomes" id="UP000078046">
    <property type="component" value="Unassembled WGS sequence"/>
</dbReference>
<reference evidence="4 5" key="1">
    <citation type="submission" date="2016-04" db="EMBL/GenBank/DDBJ databases">
        <title>The genome of Intoshia linei affirms orthonectids as highly simplified spiralians.</title>
        <authorList>
            <person name="Mikhailov K.V."/>
            <person name="Slusarev G.S."/>
            <person name="Nikitin M.A."/>
            <person name="Logacheva M.D."/>
            <person name="Penin A."/>
            <person name="Aleoshin V."/>
            <person name="Panchin Y.V."/>
        </authorList>
    </citation>
    <scope>NUCLEOTIDE SEQUENCE [LARGE SCALE GENOMIC DNA]</scope>
    <source>
        <strain evidence="4">Intl2013</strain>
        <tissue evidence="4">Whole animal</tissue>
    </source>
</reference>
<dbReference type="InterPro" id="IPR051364">
    <property type="entry name" value="Cytokinesis/Rho-signaling"/>
</dbReference>
<feature type="domain" description="PH" evidence="2">
    <location>
        <begin position="633"/>
        <end position="728"/>
    </location>
</feature>
<feature type="region of interest" description="Disordered" evidence="1">
    <location>
        <begin position="61"/>
        <end position="80"/>
    </location>
</feature>
<name>A0A177B9C0_9BILA</name>
<dbReference type="SUPFAM" id="SSF50729">
    <property type="entry name" value="PH domain-like"/>
    <property type="match status" value="1"/>
</dbReference>
<feature type="domain" description="Anillin homology" evidence="3">
    <location>
        <begin position="444"/>
        <end position="566"/>
    </location>
</feature>
<evidence type="ECO:0008006" key="6">
    <source>
        <dbReference type="Google" id="ProtNLM"/>
    </source>
</evidence>
<keyword evidence="5" id="KW-1185">Reference proteome</keyword>
<organism evidence="4 5">
    <name type="scientific">Intoshia linei</name>
    <dbReference type="NCBI Taxonomy" id="1819745"/>
    <lineage>
        <taxon>Eukaryota</taxon>
        <taxon>Metazoa</taxon>
        <taxon>Spiralia</taxon>
        <taxon>Lophotrochozoa</taxon>
        <taxon>Mesozoa</taxon>
        <taxon>Orthonectida</taxon>
        <taxon>Rhopaluridae</taxon>
        <taxon>Intoshia</taxon>
    </lineage>
</organism>
<dbReference type="Gene3D" id="2.30.29.30">
    <property type="entry name" value="Pleckstrin-homology domain (PH domain)/Phosphotyrosine-binding domain (PTB)"/>
    <property type="match status" value="1"/>
</dbReference>
<dbReference type="AlphaFoldDB" id="A0A177B9C0"/>
<dbReference type="OrthoDB" id="5915976at2759"/>
<evidence type="ECO:0000313" key="5">
    <source>
        <dbReference type="Proteomes" id="UP000078046"/>
    </source>
</evidence>
<dbReference type="InterPro" id="IPR011993">
    <property type="entry name" value="PH-like_dom_sf"/>
</dbReference>
<evidence type="ECO:0000259" key="2">
    <source>
        <dbReference type="Pfam" id="PF00169"/>
    </source>
</evidence>
<dbReference type="Pfam" id="PF00169">
    <property type="entry name" value="PH"/>
    <property type="match status" value="1"/>
</dbReference>
<accession>A0A177B9C0</accession>
<proteinExistence type="predicted"/>
<dbReference type="PANTHER" id="PTHR21538:SF23">
    <property type="entry name" value="ANILLIN"/>
    <property type="match status" value="1"/>
</dbReference>
<dbReference type="InterPro" id="IPR001849">
    <property type="entry name" value="PH_domain"/>
</dbReference>
<dbReference type="GO" id="GO:0031106">
    <property type="term" value="P:septin ring organization"/>
    <property type="evidence" value="ECO:0007669"/>
    <property type="project" value="TreeGrafter"/>
</dbReference>
<evidence type="ECO:0000259" key="3">
    <source>
        <dbReference type="Pfam" id="PF08174"/>
    </source>
</evidence>
<protein>
    <recommendedName>
        <fullName evidence="6">PH domain-containing protein</fullName>
    </recommendedName>
</protein>
<dbReference type="GO" id="GO:0000915">
    <property type="term" value="P:actomyosin contractile ring assembly"/>
    <property type="evidence" value="ECO:0007669"/>
    <property type="project" value="TreeGrafter"/>
</dbReference>
<comment type="caution">
    <text evidence="4">The sequence shown here is derived from an EMBL/GenBank/DDBJ whole genome shotgun (WGS) entry which is preliminary data.</text>
</comment>
<gene>
    <name evidence="4" type="ORF">A3Q56_01417</name>
</gene>
<dbReference type="GO" id="GO:0000281">
    <property type="term" value="P:mitotic cytokinesis"/>
    <property type="evidence" value="ECO:0007669"/>
    <property type="project" value="TreeGrafter"/>
</dbReference>
<dbReference type="EMBL" id="LWCA01000106">
    <property type="protein sequence ID" value="OAF70835.1"/>
    <property type="molecule type" value="Genomic_DNA"/>
</dbReference>